<dbReference type="EMBL" id="KI966415">
    <property type="protein sequence ID" value="EWC46774.1"/>
    <property type="molecule type" value="Genomic_DNA"/>
</dbReference>
<dbReference type="HOGENOM" id="CLU_078556_0_1_1"/>
<evidence type="ECO:0008006" key="4">
    <source>
        <dbReference type="Google" id="ProtNLM"/>
    </source>
</evidence>
<dbReference type="Proteomes" id="UP000024837">
    <property type="component" value="Unassembled WGS sequence"/>
</dbReference>
<dbReference type="PANTHER" id="PTHR42047:SF1">
    <property type="entry name" value="PROTEIN, PUTATIVE (AFU_ORTHOLOGUE AFUA_6G03560)-RELATED"/>
    <property type="match status" value="1"/>
</dbReference>
<name>W7HTM5_9PEZI</name>
<evidence type="ECO:0000313" key="3">
    <source>
        <dbReference type="Proteomes" id="UP000024837"/>
    </source>
</evidence>
<dbReference type="AlphaFoldDB" id="W7HTM5"/>
<proteinExistence type="predicted"/>
<reference evidence="2 3" key="1">
    <citation type="submission" date="2013-05" db="EMBL/GenBank/DDBJ databases">
        <title>Drechslerella stenobrocha genome reveals carnivorous origination and mechanical trapping mechanism of predatory fungi.</title>
        <authorList>
            <person name="Liu X."/>
            <person name="Zhang W."/>
            <person name="Liu K."/>
        </authorList>
    </citation>
    <scope>NUCLEOTIDE SEQUENCE [LARGE SCALE GENOMIC DNA]</scope>
    <source>
        <strain evidence="2 3">248</strain>
    </source>
</reference>
<dbReference type="PANTHER" id="PTHR42047">
    <property type="entry name" value="PROTEIN, PUTATIVE (AFU_ORTHOLOGUE AFUA_6G03560)-RELATED"/>
    <property type="match status" value="1"/>
</dbReference>
<sequence length="198" mass="21257">MQFSLVALLATISAAAAVPAKAPAPPLSFGMMSLRSASPVHFGTLNAVSQKFYIGVEKPTTWCPKSVPRKECPSGQNTAFTMNAGRLYLNVKVPGGQRVYIACDRSLSYTQAHSASIPAGSIETGWTLGPKQENSLRAIGHGSDGFYACPKAKNTAPWKIYVGLPKDKDTPSKKASDCLPFGNYAVEFTSEKYGAWQY</sequence>
<dbReference type="OrthoDB" id="5430620at2759"/>
<gene>
    <name evidence="2" type="ORF">DRE_04019</name>
</gene>
<feature type="signal peptide" evidence="1">
    <location>
        <begin position="1"/>
        <end position="17"/>
    </location>
</feature>
<evidence type="ECO:0000313" key="2">
    <source>
        <dbReference type="EMBL" id="EWC46774.1"/>
    </source>
</evidence>
<feature type="chain" id="PRO_5004893684" description="IgE-binding protein" evidence="1">
    <location>
        <begin position="18"/>
        <end position="198"/>
    </location>
</feature>
<dbReference type="InterPro" id="IPR052820">
    <property type="entry name" value="PhiA_domain"/>
</dbReference>
<keyword evidence="3" id="KW-1185">Reference proteome</keyword>
<protein>
    <recommendedName>
        <fullName evidence="4">IgE-binding protein</fullName>
    </recommendedName>
</protein>
<keyword evidence="1" id="KW-0732">Signal</keyword>
<organism evidence="2 3">
    <name type="scientific">Drechslerella stenobrocha 248</name>
    <dbReference type="NCBI Taxonomy" id="1043628"/>
    <lineage>
        <taxon>Eukaryota</taxon>
        <taxon>Fungi</taxon>
        <taxon>Dikarya</taxon>
        <taxon>Ascomycota</taxon>
        <taxon>Pezizomycotina</taxon>
        <taxon>Orbiliomycetes</taxon>
        <taxon>Orbiliales</taxon>
        <taxon>Orbiliaceae</taxon>
        <taxon>Drechslerella</taxon>
    </lineage>
</organism>
<evidence type="ECO:0000256" key="1">
    <source>
        <dbReference type="SAM" id="SignalP"/>
    </source>
</evidence>
<accession>W7HTM5</accession>